<keyword evidence="3" id="KW-0472">Membrane</keyword>
<dbReference type="SUPFAM" id="SSF53850">
    <property type="entry name" value="Periplasmic binding protein-like II"/>
    <property type="match status" value="1"/>
</dbReference>
<keyword evidence="5" id="KW-0449">Lipoprotein</keyword>
<dbReference type="STRING" id="908809.ABG79_01722"/>
<gene>
    <name evidence="6" type="primary">msmE_2</name>
    <name evidence="6" type="ORF">ABG79_01722</name>
</gene>
<dbReference type="PANTHER" id="PTHR43649:SF33">
    <property type="entry name" value="POLYGALACTURONAN_RHAMNOGALACTURONAN-BINDING PROTEIN YTCQ"/>
    <property type="match status" value="1"/>
</dbReference>
<dbReference type="EMBL" id="LKHP01000009">
    <property type="protein sequence ID" value="KRQ86513.1"/>
    <property type="molecule type" value="Genomic_DNA"/>
</dbReference>
<keyword evidence="2" id="KW-0732">Signal</keyword>
<dbReference type="Pfam" id="PF01547">
    <property type="entry name" value="SBP_bac_1"/>
    <property type="match status" value="1"/>
</dbReference>
<evidence type="ECO:0000256" key="2">
    <source>
        <dbReference type="ARBA" id="ARBA00022729"/>
    </source>
</evidence>
<dbReference type="InterPro" id="IPR006059">
    <property type="entry name" value="SBP"/>
</dbReference>
<dbReference type="Proteomes" id="UP000052015">
    <property type="component" value="Unassembled WGS sequence"/>
</dbReference>
<keyword evidence="4" id="KW-0564">Palmitate</keyword>
<reference evidence="6 7" key="1">
    <citation type="submission" date="2015-09" db="EMBL/GenBank/DDBJ databases">
        <title>Draft genome sequence of a Caloramator mitchellensis, a moderate thermophile from the Great Artesian Basin of Australia.</title>
        <authorList>
            <person name="Patel B.K."/>
        </authorList>
    </citation>
    <scope>NUCLEOTIDE SEQUENCE [LARGE SCALE GENOMIC DNA]</scope>
    <source>
        <strain evidence="6 7">VF08</strain>
    </source>
</reference>
<comment type="caution">
    <text evidence="6">The sequence shown here is derived from an EMBL/GenBank/DDBJ whole genome shotgun (WGS) entry which is preliminary data.</text>
</comment>
<evidence type="ECO:0000313" key="7">
    <source>
        <dbReference type="Proteomes" id="UP000052015"/>
    </source>
</evidence>
<dbReference type="PATRIC" id="fig|908809.3.peg.1720"/>
<dbReference type="AlphaFoldDB" id="A0A0R3JSN5"/>
<dbReference type="Gene3D" id="3.40.190.10">
    <property type="entry name" value="Periplasmic binding protein-like II"/>
    <property type="match status" value="2"/>
</dbReference>
<organism evidence="6 7">
    <name type="scientific">Caloramator mitchellensis</name>
    <dbReference type="NCBI Taxonomy" id="908809"/>
    <lineage>
        <taxon>Bacteria</taxon>
        <taxon>Bacillati</taxon>
        <taxon>Bacillota</taxon>
        <taxon>Clostridia</taxon>
        <taxon>Eubacteriales</taxon>
        <taxon>Clostridiaceae</taxon>
        <taxon>Caloramator</taxon>
    </lineage>
</organism>
<evidence type="ECO:0000256" key="4">
    <source>
        <dbReference type="ARBA" id="ARBA00023139"/>
    </source>
</evidence>
<dbReference type="PANTHER" id="PTHR43649">
    <property type="entry name" value="ARABINOSE-BINDING PROTEIN-RELATED"/>
    <property type="match status" value="1"/>
</dbReference>
<protein>
    <submittedName>
        <fullName evidence="6">Multiple sugar-binding protein</fullName>
    </submittedName>
</protein>
<name>A0A0R3JSN5_CALMK</name>
<keyword evidence="1" id="KW-1003">Cell membrane</keyword>
<evidence type="ECO:0000313" key="6">
    <source>
        <dbReference type="EMBL" id="KRQ86513.1"/>
    </source>
</evidence>
<evidence type="ECO:0000256" key="3">
    <source>
        <dbReference type="ARBA" id="ARBA00023136"/>
    </source>
</evidence>
<evidence type="ECO:0000256" key="5">
    <source>
        <dbReference type="ARBA" id="ARBA00023288"/>
    </source>
</evidence>
<keyword evidence="7" id="KW-1185">Reference proteome</keyword>
<sequence length="415" mass="46767">MKKIMSLIITLIFVVSIFNGCTKKNATETSSQGTGEKVKIEFFQYKQEAKETFEKLIQKFEQENPDIDVVQSNPPEASTVLRTRMAKRDVPDIVSVGGDVTYADLAKAGAFEDLTDSQELQKIHPQYVQMLKDISGLDKVYAIPYAVNANAVIYNKKLFNELGLTVPKTWDEFIAVAEKTKKAGKIPFYFTFKDSWTTLPAFNVLAADTQGDSFFAERREGKTTFKERYKEAADKFLKLVEYGHNDNFGKGYVDGNIAFAKGESVMYLQGIWAIPEIKKANPDIELGVFPYPVTNDPSKNKVVSGVDLLFAISKTSKNPEAARKFVNFLLREDIAKEYLSEQNAFSAIQGVVKEDKDLEGLKDSFNNGLIVDFPDHYVPNSMALDRQLQQLVLDKNVDAFLTTLDNEWDKAQTRK</sequence>
<accession>A0A0R3JSN5</accession>
<dbReference type="InterPro" id="IPR050490">
    <property type="entry name" value="Bact_solute-bd_prot1"/>
</dbReference>
<evidence type="ECO:0000256" key="1">
    <source>
        <dbReference type="ARBA" id="ARBA00022475"/>
    </source>
</evidence>
<dbReference type="OrthoDB" id="42940at2"/>
<dbReference type="RefSeq" id="WP_057979049.1">
    <property type="nucleotide sequence ID" value="NZ_LKHP01000009.1"/>
</dbReference>
<proteinExistence type="predicted"/>